<dbReference type="OrthoDB" id="3230070at2759"/>
<name>A0A409X2X0_PSICY</name>
<dbReference type="PROSITE" id="PS50878">
    <property type="entry name" value="RT_POL"/>
    <property type="match status" value="1"/>
</dbReference>
<proteinExistence type="predicted"/>
<dbReference type="CDD" id="cd09276">
    <property type="entry name" value="Rnase_HI_RT_non_LTR"/>
    <property type="match status" value="1"/>
</dbReference>
<dbReference type="InParanoid" id="A0A409X2X0"/>
<feature type="non-terminal residue" evidence="4">
    <location>
        <position position="1"/>
    </location>
</feature>
<dbReference type="InterPro" id="IPR036397">
    <property type="entry name" value="RNaseH_sf"/>
</dbReference>
<organism evidence="4 5">
    <name type="scientific">Psilocybe cyanescens</name>
    <dbReference type="NCBI Taxonomy" id="93625"/>
    <lineage>
        <taxon>Eukaryota</taxon>
        <taxon>Fungi</taxon>
        <taxon>Dikarya</taxon>
        <taxon>Basidiomycota</taxon>
        <taxon>Agaricomycotina</taxon>
        <taxon>Agaricomycetes</taxon>
        <taxon>Agaricomycetidae</taxon>
        <taxon>Agaricales</taxon>
        <taxon>Agaricineae</taxon>
        <taxon>Strophariaceae</taxon>
        <taxon>Psilocybe</taxon>
    </lineage>
</organism>
<dbReference type="GO" id="GO:0003676">
    <property type="term" value="F:nucleic acid binding"/>
    <property type="evidence" value="ECO:0007669"/>
    <property type="project" value="InterPro"/>
</dbReference>
<gene>
    <name evidence="4" type="ORF">CVT25_004392</name>
</gene>
<dbReference type="Pfam" id="PF00075">
    <property type="entry name" value="RNase_H"/>
    <property type="match status" value="1"/>
</dbReference>
<comment type="caution">
    <text evidence="4">The sequence shown here is derived from an EMBL/GenBank/DDBJ whole genome shotgun (WGS) entry which is preliminary data.</text>
</comment>
<feature type="domain" description="Reverse transcriptase" evidence="2">
    <location>
        <begin position="15"/>
        <end position="316"/>
    </location>
</feature>
<accession>A0A409X2X0</accession>
<dbReference type="InterPro" id="IPR043502">
    <property type="entry name" value="DNA/RNA_pol_sf"/>
</dbReference>
<feature type="non-terminal residue" evidence="4">
    <location>
        <position position="716"/>
    </location>
</feature>
<dbReference type="PANTHER" id="PTHR33481">
    <property type="entry name" value="REVERSE TRANSCRIPTASE"/>
    <property type="match status" value="1"/>
</dbReference>
<feature type="region of interest" description="Disordered" evidence="1">
    <location>
        <begin position="447"/>
        <end position="476"/>
    </location>
</feature>
<dbReference type="Pfam" id="PF00078">
    <property type="entry name" value="RVT_1"/>
    <property type="match status" value="1"/>
</dbReference>
<dbReference type="InterPro" id="IPR000477">
    <property type="entry name" value="RT_dom"/>
</dbReference>
<evidence type="ECO:0000313" key="5">
    <source>
        <dbReference type="Proteomes" id="UP000283269"/>
    </source>
</evidence>
<evidence type="ECO:0000259" key="2">
    <source>
        <dbReference type="PROSITE" id="PS50878"/>
    </source>
</evidence>
<dbReference type="SUPFAM" id="SSF56672">
    <property type="entry name" value="DNA/RNA polymerases"/>
    <property type="match status" value="1"/>
</dbReference>
<reference evidence="4 5" key="1">
    <citation type="journal article" date="2018" name="Evol. Lett.">
        <title>Horizontal gene cluster transfer increased hallucinogenic mushroom diversity.</title>
        <authorList>
            <person name="Reynolds H.T."/>
            <person name="Vijayakumar V."/>
            <person name="Gluck-Thaler E."/>
            <person name="Korotkin H.B."/>
            <person name="Matheny P.B."/>
            <person name="Slot J.C."/>
        </authorList>
    </citation>
    <scope>NUCLEOTIDE SEQUENCE [LARGE SCALE GENOMIC DNA]</scope>
    <source>
        <strain evidence="4 5">2631</strain>
    </source>
</reference>
<dbReference type="Proteomes" id="UP000283269">
    <property type="component" value="Unassembled WGS sequence"/>
</dbReference>
<dbReference type="STRING" id="93625.A0A409X2X0"/>
<keyword evidence="5" id="KW-1185">Reference proteome</keyword>
<dbReference type="PANTHER" id="PTHR33481:SF1">
    <property type="entry name" value="ENDONUCLEASE_EXONUCLEASE_PHOSPHATASE DOMAIN-CONTAINING PROTEIN-RELATED"/>
    <property type="match status" value="1"/>
</dbReference>
<dbReference type="GO" id="GO:0004523">
    <property type="term" value="F:RNA-DNA hybrid ribonuclease activity"/>
    <property type="evidence" value="ECO:0007669"/>
    <property type="project" value="InterPro"/>
</dbReference>
<protein>
    <recommendedName>
        <fullName evidence="6">Reverse transcriptase domain-containing protein</fullName>
    </recommendedName>
</protein>
<dbReference type="AlphaFoldDB" id="A0A409X2X0"/>
<dbReference type="InterPro" id="IPR012337">
    <property type="entry name" value="RNaseH-like_sf"/>
</dbReference>
<dbReference type="EMBL" id="NHYD01002753">
    <property type="protein sequence ID" value="PPQ85099.1"/>
    <property type="molecule type" value="Genomic_DNA"/>
</dbReference>
<evidence type="ECO:0000313" key="4">
    <source>
        <dbReference type="EMBL" id="PPQ85099.1"/>
    </source>
</evidence>
<evidence type="ECO:0000259" key="3">
    <source>
        <dbReference type="PROSITE" id="PS50879"/>
    </source>
</evidence>
<dbReference type="SUPFAM" id="SSF53098">
    <property type="entry name" value="Ribonuclease H-like"/>
    <property type="match status" value="1"/>
</dbReference>
<dbReference type="CDD" id="cd01650">
    <property type="entry name" value="RT_nLTR_like"/>
    <property type="match status" value="1"/>
</dbReference>
<feature type="domain" description="RNase H type-1" evidence="3">
    <location>
        <begin position="539"/>
        <end position="687"/>
    </location>
</feature>
<evidence type="ECO:0000256" key="1">
    <source>
        <dbReference type="SAM" id="MobiDB-lite"/>
    </source>
</evidence>
<sequence length="716" mass="80323">SDTAPGHSQISYKILKWAWENEDGPWRKAIAVALRKPNKADYSNPRAYRLITLLECLGKVLEKIVARRLTYLAGKHGLIPTTQFGGLANSCTADAILSFTNDIQAAWNHGLVTSALSFDIKGYFDFVNHNRLLCELRRKRIPLQYVRWTASFLSNREAAVCIDGVRGQMKPVKNGIPQGSPASPILAAYYTAQLLELFNTSTNDPQPPYNIPPPSIDIRKHKCTRTNLFMYVDDGMLAVSSTSLDINTSILKSAYEKTEAWLKSAGLSADVTKRELMHYSKRRKDNSNPSITFNDSDGVTRTVTPEATVRWLGVYFDRKLSFDRHIKILASRGENAVAALTMLANTVRGLNQSHLRNLYISCVTTKIFYASPAWWKGTKKQTIPLEKVQNRALRLICAAFRTTPITALEIEASIPPVKHQLDLLTKRCAIRFNKLSTKSSIIQRLPDSWRANQPPSHPPPLPTKQSTTRSHQKKTTTLTSIATYTSPQHERIDPYLYPPWRRTPSSFNNRLLINSCNPSVDNETRINQHQNLVNNLQQRGDALAVYSDGSQVQLKYGFRRTGGAAVGYHRQKEIFATKMGLGGHAEVYDGEMAGLMMAATQAISYVNANPDLHIRHIHFFADNAAAVQSIFDPKPRSAQQYAHVFHVKITQFLDTYLDATINISWCPSHCNITGNERADELAKEATKLASSAPSGMTRSNALRRAKAKTLNMWRKE</sequence>
<dbReference type="InterPro" id="IPR002156">
    <property type="entry name" value="RNaseH_domain"/>
</dbReference>
<evidence type="ECO:0008006" key="6">
    <source>
        <dbReference type="Google" id="ProtNLM"/>
    </source>
</evidence>
<dbReference type="PROSITE" id="PS50879">
    <property type="entry name" value="RNASE_H_1"/>
    <property type="match status" value="1"/>
</dbReference>
<dbReference type="Gene3D" id="3.30.420.10">
    <property type="entry name" value="Ribonuclease H-like superfamily/Ribonuclease H"/>
    <property type="match status" value="1"/>
</dbReference>